<evidence type="ECO:0000313" key="2">
    <source>
        <dbReference type="EMBL" id="MFC1853861.1"/>
    </source>
</evidence>
<comment type="caution">
    <text evidence="2">The sequence shown here is derived from an EMBL/GenBank/DDBJ whole genome shotgun (WGS) entry which is preliminary data.</text>
</comment>
<evidence type="ECO:0000313" key="3">
    <source>
        <dbReference type="Proteomes" id="UP001594351"/>
    </source>
</evidence>
<dbReference type="SUPFAM" id="SSF54523">
    <property type="entry name" value="Pili subunits"/>
    <property type="match status" value="1"/>
</dbReference>
<dbReference type="Proteomes" id="UP001594351">
    <property type="component" value="Unassembled WGS sequence"/>
</dbReference>
<organism evidence="2 3">
    <name type="scientific">candidate division CSSED10-310 bacterium</name>
    <dbReference type="NCBI Taxonomy" id="2855610"/>
    <lineage>
        <taxon>Bacteria</taxon>
        <taxon>Bacteria division CSSED10-310</taxon>
    </lineage>
</organism>
<feature type="transmembrane region" description="Helical" evidence="1">
    <location>
        <begin position="20"/>
        <end position="41"/>
    </location>
</feature>
<keyword evidence="1" id="KW-1133">Transmembrane helix</keyword>
<keyword evidence="3" id="KW-1185">Reference proteome</keyword>
<reference evidence="2 3" key="1">
    <citation type="submission" date="2024-09" db="EMBL/GenBank/DDBJ databases">
        <title>Laminarin stimulates single cell rates of sulfate reduction while oxygen inhibits transcriptomic activity in coastal marine sediment.</title>
        <authorList>
            <person name="Lindsay M."/>
            <person name="Orcutt B."/>
            <person name="Emerson D."/>
            <person name="Stepanauskas R."/>
            <person name="D'Angelo T."/>
        </authorList>
    </citation>
    <scope>NUCLEOTIDE SEQUENCE [LARGE SCALE GENOMIC DNA]</scope>
    <source>
        <strain evidence="2">SAG AM-311-K15</strain>
    </source>
</reference>
<dbReference type="InterPro" id="IPR012902">
    <property type="entry name" value="N_methyl_site"/>
</dbReference>
<keyword evidence="1" id="KW-0812">Transmembrane</keyword>
<gene>
    <name evidence="2" type="ORF">ACFL27_27060</name>
</gene>
<sequence>MRQKINIILLFKDQKGITLVELLVVVAVFAVLGVSSLLVIGDQLPVMRLNSGHAALRGEINAARANAIRHNTPVLLMINGPGKTLKAWYDENDNGTVDAGDREIRTTNLPDMVQYGYGTPTQAGAPTGGPGPFSYSGVVVTNTGTFDLGSGRYMITVTNKGWIHNTAGALAGGCIYLSNTYSKFVALEFLSGGVVVPWEYDIKGDGQWTQK</sequence>
<proteinExistence type="predicted"/>
<dbReference type="PROSITE" id="PS00409">
    <property type="entry name" value="PROKAR_NTER_METHYL"/>
    <property type="match status" value="1"/>
</dbReference>
<evidence type="ECO:0000256" key="1">
    <source>
        <dbReference type="SAM" id="Phobius"/>
    </source>
</evidence>
<dbReference type="NCBIfam" id="TIGR02532">
    <property type="entry name" value="IV_pilin_GFxxxE"/>
    <property type="match status" value="1"/>
</dbReference>
<accession>A0ABV6Z678</accession>
<name>A0ABV6Z678_UNCC1</name>
<dbReference type="EMBL" id="JBHPBY010000628">
    <property type="protein sequence ID" value="MFC1853861.1"/>
    <property type="molecule type" value="Genomic_DNA"/>
</dbReference>
<protein>
    <submittedName>
        <fullName evidence="2">Prepilin-type N-terminal cleavage/methylation domain-containing protein</fullName>
    </submittedName>
</protein>
<keyword evidence="1" id="KW-0472">Membrane</keyword>
<dbReference type="Pfam" id="PF07963">
    <property type="entry name" value="N_methyl"/>
    <property type="match status" value="1"/>
</dbReference>
<dbReference type="InterPro" id="IPR045584">
    <property type="entry name" value="Pilin-like"/>
</dbReference>